<evidence type="ECO:0000313" key="2">
    <source>
        <dbReference type="EMBL" id="CAG6685389.1"/>
    </source>
</evidence>
<protein>
    <submittedName>
        <fullName evidence="2">Iron-sulfur cluster co-chaperone protein HscB, mitochondrial</fullName>
    </submittedName>
</protein>
<keyword evidence="1" id="KW-0732">Signal</keyword>
<accession>A0A8D8TCD5</accession>
<dbReference type="GO" id="GO:0051087">
    <property type="term" value="F:protein-folding chaperone binding"/>
    <property type="evidence" value="ECO:0007669"/>
    <property type="project" value="InterPro"/>
</dbReference>
<dbReference type="GO" id="GO:0001671">
    <property type="term" value="F:ATPase activator activity"/>
    <property type="evidence" value="ECO:0007669"/>
    <property type="project" value="InterPro"/>
</dbReference>
<dbReference type="EMBL" id="HBUF01271799">
    <property type="protein sequence ID" value="CAG6685389.1"/>
    <property type="molecule type" value="Transcribed_RNA"/>
</dbReference>
<feature type="chain" id="PRO_5034100936" evidence="1">
    <location>
        <begin position="23"/>
        <end position="280"/>
    </location>
</feature>
<dbReference type="InterPro" id="IPR036869">
    <property type="entry name" value="J_dom_sf"/>
</dbReference>
<sequence length="280" mass="32600">MFKSNRYLFISTGLSLLTVTNCRTIHSTTTSTTENPYTTEPAFDGILSHFEGPIRPKAWGPMRCWNCSTPHRRQVVFCDSCSEVQKHEPRFNHFEQFGMPVFYSIDTDTLFCRFIDRQYKLLDPANFENKTEHAGDICAAHARYMNNAHSTLKNPVTRGLYLLELRGIHVPPNAKPSNRDLVEHVATLTAQMYNVTRNSTIEDLDRLDLKVKIRKQCDELQNEIVRSFNRVDWKAAKEALLGLKAYRQLWQEMVEHRKEVKGFVYRDSLEDDYFDEPLIS</sequence>
<dbReference type="GO" id="GO:0044571">
    <property type="term" value="P:[2Fe-2S] cluster assembly"/>
    <property type="evidence" value="ECO:0007669"/>
    <property type="project" value="InterPro"/>
</dbReference>
<dbReference type="AlphaFoldDB" id="A0A8D8TCD5"/>
<evidence type="ECO:0000256" key="1">
    <source>
        <dbReference type="SAM" id="SignalP"/>
    </source>
</evidence>
<dbReference type="PANTHER" id="PTHR14021">
    <property type="entry name" value="IRON-SULFUR CLUSTER CO-CHAPERONE PROTEIN HSCB"/>
    <property type="match status" value="1"/>
</dbReference>
<name>A0A8D8TCD5_9HEMI</name>
<dbReference type="GO" id="GO:0005739">
    <property type="term" value="C:mitochondrion"/>
    <property type="evidence" value="ECO:0007669"/>
    <property type="project" value="TreeGrafter"/>
</dbReference>
<proteinExistence type="predicted"/>
<dbReference type="Gene3D" id="1.10.287.110">
    <property type="entry name" value="DnaJ domain"/>
    <property type="match status" value="1"/>
</dbReference>
<dbReference type="InterPro" id="IPR004640">
    <property type="entry name" value="HscB"/>
</dbReference>
<dbReference type="SUPFAM" id="SSF46565">
    <property type="entry name" value="Chaperone J-domain"/>
    <property type="match status" value="1"/>
</dbReference>
<reference evidence="2" key="1">
    <citation type="submission" date="2021-05" db="EMBL/GenBank/DDBJ databases">
        <authorList>
            <person name="Alioto T."/>
            <person name="Alioto T."/>
            <person name="Gomez Garrido J."/>
        </authorList>
    </citation>
    <scope>NUCLEOTIDE SEQUENCE</scope>
</reference>
<dbReference type="PANTHER" id="PTHR14021:SF15">
    <property type="entry name" value="IRON-SULFUR CLUSTER CO-CHAPERONE PROTEIN HSCB"/>
    <property type="match status" value="1"/>
</dbReference>
<feature type="signal peptide" evidence="1">
    <location>
        <begin position="1"/>
        <end position="22"/>
    </location>
</feature>
<organism evidence="2">
    <name type="scientific">Cacopsylla melanoneura</name>
    <dbReference type="NCBI Taxonomy" id="428564"/>
    <lineage>
        <taxon>Eukaryota</taxon>
        <taxon>Metazoa</taxon>
        <taxon>Ecdysozoa</taxon>
        <taxon>Arthropoda</taxon>
        <taxon>Hexapoda</taxon>
        <taxon>Insecta</taxon>
        <taxon>Pterygota</taxon>
        <taxon>Neoptera</taxon>
        <taxon>Paraneoptera</taxon>
        <taxon>Hemiptera</taxon>
        <taxon>Sternorrhyncha</taxon>
        <taxon>Psylloidea</taxon>
        <taxon>Psyllidae</taxon>
        <taxon>Psyllinae</taxon>
        <taxon>Cacopsylla</taxon>
    </lineage>
</organism>